<dbReference type="EMBL" id="MCFA01000007">
    <property type="protein sequence ID" value="ORY18381.1"/>
    <property type="molecule type" value="Genomic_DNA"/>
</dbReference>
<dbReference type="AlphaFoldDB" id="A0A1Y2A7C2"/>
<protein>
    <submittedName>
        <fullName evidence="1">Uncharacterized protein</fullName>
    </submittedName>
</protein>
<dbReference type="Proteomes" id="UP000193144">
    <property type="component" value="Unassembled WGS sequence"/>
</dbReference>
<keyword evidence="2" id="KW-1185">Reference proteome</keyword>
<proteinExistence type="predicted"/>
<evidence type="ECO:0000313" key="1">
    <source>
        <dbReference type="EMBL" id="ORY18381.1"/>
    </source>
</evidence>
<sequence>MSVPGIKFKPCADAKYEDLPPDNEGPKSRVYDEGLQARDIEKETAIRLEKLRVLCDGDVTHDCYPIIQGAAAGKVDRSSKIMNGRTGSKPEVLPRGQSFFPAKLELSPKQQEAQHEALRRQALARQCHEAITYSKKIYDDAVQIDIVKATATLDIASGNNKHPGTIKRPQRMLAHYTTLKAEPVSPGFQNTALTTRAEVLSTKQIHLHLMSADLLRQRRPIPATNSAAGGLISPTYSFGLSRTPLFPVVGRGP</sequence>
<organism evidence="1 2">
    <name type="scientific">Clohesyomyces aquaticus</name>
    <dbReference type="NCBI Taxonomy" id="1231657"/>
    <lineage>
        <taxon>Eukaryota</taxon>
        <taxon>Fungi</taxon>
        <taxon>Dikarya</taxon>
        <taxon>Ascomycota</taxon>
        <taxon>Pezizomycotina</taxon>
        <taxon>Dothideomycetes</taxon>
        <taxon>Pleosporomycetidae</taxon>
        <taxon>Pleosporales</taxon>
        <taxon>Lindgomycetaceae</taxon>
        <taxon>Clohesyomyces</taxon>
    </lineage>
</organism>
<reference evidence="1 2" key="1">
    <citation type="submission" date="2016-07" db="EMBL/GenBank/DDBJ databases">
        <title>Pervasive Adenine N6-methylation of Active Genes in Fungi.</title>
        <authorList>
            <consortium name="DOE Joint Genome Institute"/>
            <person name="Mondo S.J."/>
            <person name="Dannebaum R.O."/>
            <person name="Kuo R.C."/>
            <person name="Labutti K."/>
            <person name="Haridas S."/>
            <person name="Kuo A."/>
            <person name="Salamov A."/>
            <person name="Ahrendt S.R."/>
            <person name="Lipzen A."/>
            <person name="Sullivan W."/>
            <person name="Andreopoulos W.B."/>
            <person name="Clum A."/>
            <person name="Lindquist E."/>
            <person name="Daum C."/>
            <person name="Ramamoorthy G.K."/>
            <person name="Gryganskyi A."/>
            <person name="Culley D."/>
            <person name="Magnuson J.K."/>
            <person name="James T.Y."/>
            <person name="O'Malley M.A."/>
            <person name="Stajich J.E."/>
            <person name="Spatafora J.W."/>
            <person name="Visel A."/>
            <person name="Grigoriev I.V."/>
        </authorList>
    </citation>
    <scope>NUCLEOTIDE SEQUENCE [LARGE SCALE GENOMIC DNA]</scope>
    <source>
        <strain evidence="1 2">CBS 115471</strain>
    </source>
</reference>
<name>A0A1Y2A7C2_9PLEO</name>
<comment type="caution">
    <text evidence="1">The sequence shown here is derived from an EMBL/GenBank/DDBJ whole genome shotgun (WGS) entry which is preliminary data.</text>
</comment>
<gene>
    <name evidence="1" type="ORF">BCR34DRAFT_596315</name>
</gene>
<accession>A0A1Y2A7C2</accession>
<evidence type="ECO:0000313" key="2">
    <source>
        <dbReference type="Proteomes" id="UP000193144"/>
    </source>
</evidence>